<protein>
    <recommendedName>
        <fullName evidence="1">TssC1 N-terminal domain-containing protein</fullName>
    </recommendedName>
</protein>
<reference evidence="2" key="1">
    <citation type="journal article" date="2015" name="Nature">
        <title>Complex archaea that bridge the gap between prokaryotes and eukaryotes.</title>
        <authorList>
            <person name="Spang A."/>
            <person name="Saw J.H."/>
            <person name="Jorgensen S.L."/>
            <person name="Zaremba-Niedzwiedzka K."/>
            <person name="Martijn J."/>
            <person name="Lind A.E."/>
            <person name="van Eijk R."/>
            <person name="Schleper C."/>
            <person name="Guy L."/>
            <person name="Ettema T.J."/>
        </authorList>
    </citation>
    <scope>NUCLEOTIDE SEQUENCE</scope>
</reference>
<dbReference type="InterPro" id="IPR044031">
    <property type="entry name" value="TssC1_N"/>
</dbReference>
<sequence>MNHEEFSFINQDVTFFQKSHSRISDNDALLDRFLYEKNLDKALLLWLEGSSDSPITWSKESLSPYLQKVIVELDQLISNQLNLIIHQPRFQKLEASWRNLWWLLLQTEQYDKEN</sequence>
<evidence type="ECO:0000313" key="2">
    <source>
        <dbReference type="EMBL" id="KKK67921.1"/>
    </source>
</evidence>
<evidence type="ECO:0000259" key="1">
    <source>
        <dbReference type="Pfam" id="PF05943"/>
    </source>
</evidence>
<comment type="caution">
    <text evidence="2">The sequence shown here is derived from an EMBL/GenBank/DDBJ whole genome shotgun (WGS) entry which is preliminary data.</text>
</comment>
<accession>A0A0F9A6Y9</accession>
<gene>
    <name evidence="2" type="ORF">LCGC14_2949230</name>
</gene>
<dbReference type="Pfam" id="PF05943">
    <property type="entry name" value="VipB"/>
    <property type="match status" value="1"/>
</dbReference>
<organism evidence="2">
    <name type="scientific">marine sediment metagenome</name>
    <dbReference type="NCBI Taxonomy" id="412755"/>
    <lineage>
        <taxon>unclassified sequences</taxon>
        <taxon>metagenomes</taxon>
        <taxon>ecological metagenomes</taxon>
    </lineage>
</organism>
<dbReference type="EMBL" id="LAZR01059377">
    <property type="protein sequence ID" value="KKK67921.1"/>
    <property type="molecule type" value="Genomic_DNA"/>
</dbReference>
<feature type="domain" description="TssC1 N-terminal" evidence="1">
    <location>
        <begin position="68"/>
        <end position="110"/>
    </location>
</feature>
<proteinExistence type="predicted"/>
<dbReference type="AlphaFoldDB" id="A0A0F9A6Y9"/>
<feature type="non-terminal residue" evidence="2">
    <location>
        <position position="114"/>
    </location>
</feature>
<name>A0A0F9A6Y9_9ZZZZ</name>